<dbReference type="EMBL" id="LWDX02021384">
    <property type="protein sequence ID" value="OEL32377.1"/>
    <property type="molecule type" value="Genomic_DNA"/>
</dbReference>
<feature type="region of interest" description="Disordered" evidence="1">
    <location>
        <begin position="43"/>
        <end position="68"/>
    </location>
</feature>
<dbReference type="Proteomes" id="UP000095767">
    <property type="component" value="Unassembled WGS sequence"/>
</dbReference>
<dbReference type="OrthoDB" id="785014at2759"/>
<organism evidence="2 3">
    <name type="scientific">Dichanthelium oligosanthes</name>
    <dbReference type="NCBI Taxonomy" id="888268"/>
    <lineage>
        <taxon>Eukaryota</taxon>
        <taxon>Viridiplantae</taxon>
        <taxon>Streptophyta</taxon>
        <taxon>Embryophyta</taxon>
        <taxon>Tracheophyta</taxon>
        <taxon>Spermatophyta</taxon>
        <taxon>Magnoliopsida</taxon>
        <taxon>Liliopsida</taxon>
        <taxon>Poales</taxon>
        <taxon>Poaceae</taxon>
        <taxon>PACMAD clade</taxon>
        <taxon>Panicoideae</taxon>
        <taxon>Panicodae</taxon>
        <taxon>Paniceae</taxon>
        <taxon>Dichantheliinae</taxon>
        <taxon>Dichanthelium</taxon>
    </lineage>
</organism>
<evidence type="ECO:0000256" key="1">
    <source>
        <dbReference type="SAM" id="MobiDB-lite"/>
    </source>
</evidence>
<comment type="caution">
    <text evidence="2">The sequence shown here is derived from an EMBL/GenBank/DDBJ whole genome shotgun (WGS) entry which is preliminary data.</text>
</comment>
<evidence type="ECO:0000313" key="3">
    <source>
        <dbReference type="Proteomes" id="UP000095767"/>
    </source>
</evidence>
<feature type="region of interest" description="Disordered" evidence="1">
    <location>
        <begin position="116"/>
        <end position="161"/>
    </location>
</feature>
<dbReference type="GO" id="GO:0003676">
    <property type="term" value="F:nucleic acid binding"/>
    <property type="evidence" value="ECO:0007669"/>
    <property type="project" value="InterPro"/>
</dbReference>
<feature type="non-terminal residue" evidence="2">
    <location>
        <position position="1"/>
    </location>
</feature>
<name>A0A1E5W4U8_9POAL</name>
<protein>
    <recommendedName>
        <fullName evidence="4">CCHC-type domain-containing protein</fullName>
    </recommendedName>
</protein>
<dbReference type="SUPFAM" id="SSF57756">
    <property type="entry name" value="Retrovirus zinc finger-like domains"/>
    <property type="match status" value="1"/>
</dbReference>
<sequence length="217" mass="24718">LKKMTPIQLLEGLLHNDLVEKDIAMSMGQDFNHGITLNASTMHEAESSKHVTKKKKNKNSIDEGSTDKEATLVIKNLKRFFKKKGFKKGYGDKDKKKKRKFFECHEEGHFIMDCPYKKSKDRDKSNNEEKRKNHKEKYQGQAHIGQEWDSDDEASNSDGGGAVTIAIQKTSPSQTLFTNLSDDEDVHFPMCSMAKGTKVVWNFDTLSSLPNNIENNF</sequence>
<dbReference type="InterPro" id="IPR036875">
    <property type="entry name" value="Znf_CCHC_sf"/>
</dbReference>
<gene>
    <name evidence="2" type="ORF">BAE44_0006604</name>
</gene>
<keyword evidence="3" id="KW-1185">Reference proteome</keyword>
<feature type="compositionally biased region" description="Basic and acidic residues" evidence="1">
    <location>
        <begin position="59"/>
        <end position="68"/>
    </location>
</feature>
<dbReference type="AlphaFoldDB" id="A0A1E5W4U8"/>
<evidence type="ECO:0000313" key="2">
    <source>
        <dbReference type="EMBL" id="OEL32377.1"/>
    </source>
</evidence>
<reference evidence="2 3" key="1">
    <citation type="submission" date="2016-09" db="EMBL/GenBank/DDBJ databases">
        <title>The draft genome of Dichanthelium oligosanthes: A C3 panicoid grass species.</title>
        <authorList>
            <person name="Studer A.J."/>
            <person name="Schnable J.C."/>
            <person name="Brutnell T.P."/>
        </authorList>
    </citation>
    <scope>NUCLEOTIDE SEQUENCE [LARGE SCALE GENOMIC DNA]</scope>
    <source>
        <strain evidence="3">cv. Kellogg 1175</strain>
        <tissue evidence="2">Leaf</tissue>
    </source>
</reference>
<proteinExistence type="predicted"/>
<accession>A0A1E5W4U8</accession>
<dbReference type="GO" id="GO:0008270">
    <property type="term" value="F:zinc ion binding"/>
    <property type="evidence" value="ECO:0007669"/>
    <property type="project" value="InterPro"/>
</dbReference>
<evidence type="ECO:0008006" key="4">
    <source>
        <dbReference type="Google" id="ProtNLM"/>
    </source>
</evidence>
<feature type="compositionally biased region" description="Basic and acidic residues" evidence="1">
    <location>
        <begin position="116"/>
        <end position="131"/>
    </location>
</feature>